<gene>
    <name evidence="1" type="ORF">H5410_025907</name>
</gene>
<organism evidence="1 2">
    <name type="scientific">Solanum commersonii</name>
    <name type="common">Commerson's wild potato</name>
    <name type="synonym">Commerson's nightshade</name>
    <dbReference type="NCBI Taxonomy" id="4109"/>
    <lineage>
        <taxon>Eukaryota</taxon>
        <taxon>Viridiplantae</taxon>
        <taxon>Streptophyta</taxon>
        <taxon>Embryophyta</taxon>
        <taxon>Tracheophyta</taxon>
        <taxon>Spermatophyta</taxon>
        <taxon>Magnoliopsida</taxon>
        <taxon>eudicotyledons</taxon>
        <taxon>Gunneridae</taxon>
        <taxon>Pentapetalae</taxon>
        <taxon>asterids</taxon>
        <taxon>lamiids</taxon>
        <taxon>Solanales</taxon>
        <taxon>Solanaceae</taxon>
        <taxon>Solanoideae</taxon>
        <taxon>Solaneae</taxon>
        <taxon>Solanum</taxon>
    </lineage>
</organism>
<keyword evidence="2" id="KW-1185">Reference proteome</keyword>
<proteinExistence type="predicted"/>
<reference evidence="1 2" key="1">
    <citation type="submission" date="2020-09" db="EMBL/GenBank/DDBJ databases">
        <title>De no assembly of potato wild relative species, Solanum commersonii.</title>
        <authorList>
            <person name="Cho K."/>
        </authorList>
    </citation>
    <scope>NUCLEOTIDE SEQUENCE [LARGE SCALE GENOMIC DNA]</scope>
    <source>
        <strain evidence="1">LZ3.2</strain>
        <tissue evidence="1">Leaf</tissue>
    </source>
</reference>
<dbReference type="AlphaFoldDB" id="A0A9J5YXD6"/>
<comment type="caution">
    <text evidence="1">The sequence shown here is derived from an EMBL/GenBank/DDBJ whole genome shotgun (WGS) entry which is preliminary data.</text>
</comment>
<evidence type="ECO:0000313" key="1">
    <source>
        <dbReference type="EMBL" id="KAG5604415.1"/>
    </source>
</evidence>
<accession>A0A9J5YXD6</accession>
<name>A0A9J5YXD6_SOLCO</name>
<feature type="non-terminal residue" evidence="1">
    <location>
        <position position="1"/>
    </location>
</feature>
<sequence>MANCAFIRVFQERALMLILWFLSEMTHEISIISFSNLVKCVFMWIPIYEPWLKLQVQSCLGQ</sequence>
<evidence type="ECO:0000313" key="2">
    <source>
        <dbReference type="Proteomes" id="UP000824120"/>
    </source>
</evidence>
<protein>
    <submittedName>
        <fullName evidence="1">Uncharacterized protein</fullName>
    </submittedName>
</protein>
<dbReference type="Proteomes" id="UP000824120">
    <property type="component" value="Chromosome 5"/>
</dbReference>
<dbReference type="EMBL" id="JACXVP010000005">
    <property type="protein sequence ID" value="KAG5604415.1"/>
    <property type="molecule type" value="Genomic_DNA"/>
</dbReference>